<dbReference type="InterPro" id="IPR011910">
    <property type="entry name" value="RfaF"/>
</dbReference>
<proteinExistence type="inferred from homology"/>
<dbReference type="EMBL" id="JACOGC010000002">
    <property type="protein sequence ID" value="MBC3884594.1"/>
    <property type="molecule type" value="Genomic_DNA"/>
</dbReference>
<dbReference type="Pfam" id="PF01075">
    <property type="entry name" value="Glyco_transf_9"/>
    <property type="match status" value="1"/>
</dbReference>
<evidence type="ECO:0000313" key="6">
    <source>
        <dbReference type="EMBL" id="MBC3884594.1"/>
    </source>
</evidence>
<evidence type="ECO:0000313" key="7">
    <source>
        <dbReference type="Proteomes" id="UP000613113"/>
    </source>
</evidence>
<accession>A0ABR6YL57</accession>
<dbReference type="NCBIfam" id="TIGR02195">
    <property type="entry name" value="heptsyl_trn_II"/>
    <property type="match status" value="1"/>
</dbReference>
<keyword evidence="2" id="KW-0808">Transferase</keyword>
<dbReference type="CDD" id="cd03789">
    <property type="entry name" value="GT9_LPS_heptosyltransferase"/>
    <property type="match status" value="1"/>
</dbReference>
<reference evidence="6 7" key="1">
    <citation type="submission" date="2020-08" db="EMBL/GenBank/DDBJ databases">
        <title>Novel species isolated from subtropical streams in China.</title>
        <authorList>
            <person name="Lu H."/>
        </authorList>
    </citation>
    <scope>NUCLEOTIDE SEQUENCE [LARGE SCALE GENOMIC DNA]</scope>
    <source>
        <strain evidence="6 7">FT31W</strain>
    </source>
</reference>
<evidence type="ECO:0000256" key="4">
    <source>
        <dbReference type="ARBA" id="ARBA00044042"/>
    </source>
</evidence>
<sequence>MTHGVSSPVTDVSAITATNGVSRLLVIAPNWIGDAVMAQPLLRLLKQQYPQAAIDVLAPAWVAPVLRAMTEVDTILETPFRHGALQLRERWRFSRLLRERGYMAAYILPNTLKFALLPWMAGIRKRIGYRGESRYGLINVMHYDDKNKPRPMVAFYAALAFAPSEGLPAGLPKPVLTVVPEQRDRALSSLGLRQDQPLICFAPGAEFGTAKRWPPGHFAQLAHHILQRHPNAQIVLLGSGKDSEVCDLIRSLCPAVHHLAGKTSLDQAVALMSAATAMVSNDSGLLHIASALNRPVIAIYGSTDPDHAPPFSDIACSLSLKLECAPCRQRECPLQHHDCMEKLLPEIVWQPLQRMLPALAGHALEHEGK</sequence>
<comment type="similarity">
    <text evidence="3">Belongs to the glycosyltransferase 9 family.</text>
</comment>
<dbReference type="InterPro" id="IPR051199">
    <property type="entry name" value="LPS_LOS_Heptosyltrfase"/>
</dbReference>
<name>A0ABR6YL57_9BURK</name>
<evidence type="ECO:0000256" key="5">
    <source>
        <dbReference type="ARBA" id="ARBA00047503"/>
    </source>
</evidence>
<dbReference type="EC" id="2.4.99.24" evidence="4"/>
<dbReference type="SUPFAM" id="SSF53756">
    <property type="entry name" value="UDP-Glycosyltransferase/glycogen phosphorylase"/>
    <property type="match status" value="1"/>
</dbReference>
<organism evidence="6 7">
    <name type="scientific">Undibacterium griseum</name>
    <dbReference type="NCBI Taxonomy" id="2762295"/>
    <lineage>
        <taxon>Bacteria</taxon>
        <taxon>Pseudomonadati</taxon>
        <taxon>Pseudomonadota</taxon>
        <taxon>Betaproteobacteria</taxon>
        <taxon>Burkholderiales</taxon>
        <taxon>Oxalobacteraceae</taxon>
        <taxon>Undibacterium</taxon>
    </lineage>
</organism>
<evidence type="ECO:0000256" key="1">
    <source>
        <dbReference type="ARBA" id="ARBA00022676"/>
    </source>
</evidence>
<dbReference type="PANTHER" id="PTHR30160:SF7">
    <property type="entry name" value="ADP-HEPTOSE--LPS HEPTOSYLTRANSFERASE 2"/>
    <property type="match status" value="1"/>
</dbReference>
<dbReference type="Gene3D" id="3.40.50.2000">
    <property type="entry name" value="Glycogen Phosphorylase B"/>
    <property type="match status" value="2"/>
</dbReference>
<comment type="catalytic activity">
    <reaction evidence="5">
        <text>an L-alpha-D-Hep-(1-&gt;5)-[alpha-Kdo-(2-&gt;4)]-alpha-Kdo-(2-&gt;6)-lipid A + ADP-L-glycero-beta-D-manno-heptose = an L-alpha-D-Hep-(1-&gt;3)-L-alpha-D-Hep-(1-&gt;5)-[alpha-Kdo-(2-&gt;4)]-alpha-Kdo-(2-&gt;6)-lipid A + ADP + H(+)</text>
        <dbReference type="Rhea" id="RHEA:74071"/>
        <dbReference type="ChEBI" id="CHEBI:15378"/>
        <dbReference type="ChEBI" id="CHEBI:61506"/>
        <dbReference type="ChEBI" id="CHEBI:193068"/>
        <dbReference type="ChEBI" id="CHEBI:193069"/>
        <dbReference type="ChEBI" id="CHEBI:456216"/>
        <dbReference type="EC" id="2.4.99.24"/>
    </reaction>
</comment>
<evidence type="ECO:0000256" key="3">
    <source>
        <dbReference type="ARBA" id="ARBA00043995"/>
    </source>
</evidence>
<dbReference type="PANTHER" id="PTHR30160">
    <property type="entry name" value="TETRAACYLDISACCHARIDE 4'-KINASE-RELATED"/>
    <property type="match status" value="1"/>
</dbReference>
<dbReference type="InterPro" id="IPR002201">
    <property type="entry name" value="Glyco_trans_9"/>
</dbReference>
<evidence type="ECO:0000256" key="2">
    <source>
        <dbReference type="ARBA" id="ARBA00022679"/>
    </source>
</evidence>
<gene>
    <name evidence="6" type="primary">waaF</name>
    <name evidence="6" type="ORF">H8K27_05575</name>
</gene>
<protein>
    <recommendedName>
        <fullName evidence="4">lipopolysaccharide heptosyltransferase II</fullName>
        <ecNumber evidence="4">2.4.99.24</ecNumber>
    </recommendedName>
</protein>
<dbReference type="Proteomes" id="UP000613113">
    <property type="component" value="Unassembled WGS sequence"/>
</dbReference>
<keyword evidence="1" id="KW-0328">Glycosyltransferase</keyword>
<comment type="caution">
    <text evidence="6">The sequence shown here is derived from an EMBL/GenBank/DDBJ whole genome shotgun (WGS) entry which is preliminary data.</text>
</comment>
<keyword evidence="7" id="KW-1185">Reference proteome</keyword>
<dbReference type="RefSeq" id="WP_186862214.1">
    <property type="nucleotide sequence ID" value="NZ_JACOGC010000002.1"/>
</dbReference>